<evidence type="ECO:0000313" key="9">
    <source>
        <dbReference type="Proteomes" id="UP000996601"/>
    </source>
</evidence>
<dbReference type="PROSITE" id="PS50052">
    <property type="entry name" value="GUANYLATE_KINASE_2"/>
    <property type="match status" value="1"/>
</dbReference>
<dbReference type="HAMAP" id="MF_00836">
    <property type="entry name" value="PhnN"/>
    <property type="match status" value="1"/>
</dbReference>
<name>A0ABT1R5V5_9HYPH</name>
<dbReference type="SUPFAM" id="SSF52540">
    <property type="entry name" value="P-loop containing nucleoside triphosphate hydrolases"/>
    <property type="match status" value="1"/>
</dbReference>
<keyword evidence="3 6" id="KW-0808">Transferase</keyword>
<protein>
    <recommendedName>
        <fullName evidence="6">Ribose 1,5-bisphosphate phosphokinase PhnN</fullName>
        <ecNumber evidence="6">2.7.4.23</ecNumber>
    </recommendedName>
    <alternativeName>
        <fullName evidence="6">Ribose 1,5-bisphosphokinase</fullName>
    </alternativeName>
</protein>
<comment type="similarity">
    <text evidence="6">Belongs to the ribose 1,5-bisphosphokinase family.</text>
</comment>
<reference evidence="8" key="1">
    <citation type="submission" date="2021-07" db="EMBL/GenBank/DDBJ databases">
        <title>Shinella sp. nov., a novel member of the genus Shinella from water.</title>
        <authorList>
            <person name="Deng Y."/>
        </authorList>
    </citation>
    <scope>NUCLEOTIDE SEQUENCE</scope>
    <source>
        <strain evidence="8">CPCC 100929</strain>
    </source>
</reference>
<dbReference type="Gene3D" id="3.40.50.300">
    <property type="entry name" value="P-loop containing nucleotide triphosphate hydrolases"/>
    <property type="match status" value="1"/>
</dbReference>
<gene>
    <name evidence="6 8" type="primary">phnN</name>
    <name evidence="8" type="ORF">GB927_010980</name>
</gene>
<evidence type="ECO:0000313" key="8">
    <source>
        <dbReference type="EMBL" id="MCQ4630565.1"/>
    </source>
</evidence>
<comment type="function">
    <text evidence="6">Catalyzes the phosphorylation of ribose 1,5-bisphosphate to 5-phospho-D-ribosyl alpha-1-diphosphate (PRPP).</text>
</comment>
<dbReference type="RefSeq" id="WP_256116852.1">
    <property type="nucleotide sequence ID" value="NZ_WHSB02000003.1"/>
</dbReference>
<comment type="caution">
    <text evidence="8">The sequence shown here is derived from an EMBL/GenBank/DDBJ whole genome shotgun (WGS) entry which is preliminary data.</text>
</comment>
<evidence type="ECO:0000259" key="7">
    <source>
        <dbReference type="PROSITE" id="PS50052"/>
    </source>
</evidence>
<dbReference type="InterPro" id="IPR027417">
    <property type="entry name" value="P-loop_NTPase"/>
</dbReference>
<evidence type="ECO:0000256" key="1">
    <source>
        <dbReference type="ARBA" id="ARBA00000373"/>
    </source>
</evidence>
<evidence type="ECO:0000256" key="4">
    <source>
        <dbReference type="ARBA" id="ARBA00022741"/>
    </source>
</evidence>
<comment type="catalytic activity">
    <reaction evidence="1 6">
        <text>alpha-D-ribose 1,5-bisphosphate + ATP = 5-phospho-alpha-D-ribose 1-diphosphate + ADP</text>
        <dbReference type="Rhea" id="RHEA:20109"/>
        <dbReference type="ChEBI" id="CHEBI:30616"/>
        <dbReference type="ChEBI" id="CHEBI:58017"/>
        <dbReference type="ChEBI" id="CHEBI:68688"/>
        <dbReference type="ChEBI" id="CHEBI:456216"/>
        <dbReference type="EC" id="2.7.4.23"/>
    </reaction>
</comment>
<accession>A0ABT1R5V5</accession>
<dbReference type="EMBL" id="WHSB02000003">
    <property type="protein sequence ID" value="MCQ4630565.1"/>
    <property type="molecule type" value="Genomic_DNA"/>
</dbReference>
<keyword evidence="9" id="KW-1185">Reference proteome</keyword>
<organism evidence="8 9">
    <name type="scientific">Shinella lacus</name>
    <dbReference type="NCBI Taxonomy" id="2654216"/>
    <lineage>
        <taxon>Bacteria</taxon>
        <taxon>Pseudomonadati</taxon>
        <taxon>Pseudomonadota</taxon>
        <taxon>Alphaproteobacteria</taxon>
        <taxon>Hyphomicrobiales</taxon>
        <taxon>Rhizobiaceae</taxon>
        <taxon>Shinella</taxon>
    </lineage>
</organism>
<dbReference type="Proteomes" id="UP000996601">
    <property type="component" value="Unassembled WGS sequence"/>
</dbReference>
<dbReference type="InterPro" id="IPR008144">
    <property type="entry name" value="Guanylate_kin-like_dom"/>
</dbReference>
<keyword evidence="5 6" id="KW-0067">ATP-binding</keyword>
<dbReference type="PANTHER" id="PTHR23117">
    <property type="entry name" value="GUANYLATE KINASE-RELATED"/>
    <property type="match status" value="1"/>
</dbReference>
<evidence type="ECO:0000256" key="5">
    <source>
        <dbReference type="ARBA" id="ARBA00022840"/>
    </source>
</evidence>
<dbReference type="InterPro" id="IPR008145">
    <property type="entry name" value="GK/Ca_channel_bsu"/>
</dbReference>
<proteinExistence type="inferred from homology"/>
<evidence type="ECO:0000256" key="6">
    <source>
        <dbReference type="HAMAP-Rule" id="MF_00836"/>
    </source>
</evidence>
<evidence type="ECO:0000256" key="2">
    <source>
        <dbReference type="ARBA" id="ARBA00005069"/>
    </source>
</evidence>
<dbReference type="InterPro" id="IPR012699">
    <property type="entry name" value="PhnN"/>
</dbReference>
<keyword evidence="4 6" id="KW-0547">Nucleotide-binding</keyword>
<feature type="domain" description="Guanylate kinase-like" evidence="7">
    <location>
        <begin position="18"/>
        <end position="194"/>
    </location>
</feature>
<feature type="binding site" evidence="6">
    <location>
        <begin position="25"/>
        <end position="32"/>
    </location>
    <ligand>
        <name>ATP</name>
        <dbReference type="ChEBI" id="CHEBI:30616"/>
    </ligand>
</feature>
<dbReference type="NCBIfam" id="TIGR02322">
    <property type="entry name" value="phosphon_PhnN"/>
    <property type="match status" value="1"/>
</dbReference>
<evidence type="ECO:0000256" key="3">
    <source>
        <dbReference type="ARBA" id="ARBA00022679"/>
    </source>
</evidence>
<dbReference type="PANTHER" id="PTHR23117:SF8">
    <property type="entry name" value="RIBOSE 1,5-BISPHOSPHATE PHOSPHOKINASE PHNN"/>
    <property type="match status" value="1"/>
</dbReference>
<sequence>MSLDAEAAVRQPLAVAAGTMVVVVGPSGAGKDSVMSYAARHFAQEARVRFVRRVITRPADAGGEAHEAIDAEGFRTRAAEGGFAVSWEAHGLSYGIPRETLDALVTGVTLVANGSRSALPAFADAYSQLKVVVITARPDILAARLAARGRESAEGIAKRLDRAVPEIVVAADTVVIDNSGALEEAGEAFVSLLASALARED</sequence>
<comment type="pathway">
    <text evidence="2 6">Metabolic intermediate biosynthesis; 5-phospho-alpha-D-ribose 1-diphosphate biosynthesis; 5-phospho-alpha-D-ribose 1-diphosphate from D-ribose 5-phosphate (route II): step 3/3.</text>
</comment>
<dbReference type="EC" id="2.7.4.23" evidence="6"/>
<dbReference type="SMART" id="SM00072">
    <property type="entry name" value="GuKc"/>
    <property type="match status" value="1"/>
</dbReference>